<gene>
    <name evidence="1" type="ORF">V6N11_029450</name>
</gene>
<organism evidence="1 2">
    <name type="scientific">Hibiscus sabdariffa</name>
    <name type="common">roselle</name>
    <dbReference type="NCBI Taxonomy" id="183260"/>
    <lineage>
        <taxon>Eukaryota</taxon>
        <taxon>Viridiplantae</taxon>
        <taxon>Streptophyta</taxon>
        <taxon>Embryophyta</taxon>
        <taxon>Tracheophyta</taxon>
        <taxon>Spermatophyta</taxon>
        <taxon>Magnoliopsida</taxon>
        <taxon>eudicotyledons</taxon>
        <taxon>Gunneridae</taxon>
        <taxon>Pentapetalae</taxon>
        <taxon>rosids</taxon>
        <taxon>malvids</taxon>
        <taxon>Malvales</taxon>
        <taxon>Malvaceae</taxon>
        <taxon>Malvoideae</taxon>
        <taxon>Hibiscus</taxon>
    </lineage>
</organism>
<evidence type="ECO:0000313" key="2">
    <source>
        <dbReference type="Proteomes" id="UP001396334"/>
    </source>
</evidence>
<comment type="caution">
    <text evidence="1">The sequence shown here is derived from an EMBL/GenBank/DDBJ whole genome shotgun (WGS) entry which is preliminary data.</text>
</comment>
<accession>A0ABR2P740</accession>
<reference evidence="1 2" key="1">
    <citation type="journal article" date="2024" name="G3 (Bethesda)">
        <title>Genome assembly of Hibiscus sabdariffa L. provides insights into metabolisms of medicinal natural products.</title>
        <authorList>
            <person name="Kim T."/>
        </authorList>
    </citation>
    <scope>NUCLEOTIDE SEQUENCE [LARGE SCALE GENOMIC DNA]</scope>
    <source>
        <strain evidence="1">TK-2024</strain>
        <tissue evidence="1">Old leaves</tissue>
    </source>
</reference>
<dbReference type="Proteomes" id="UP001396334">
    <property type="component" value="Unassembled WGS sequence"/>
</dbReference>
<dbReference type="EMBL" id="JBBPBN010000078">
    <property type="protein sequence ID" value="KAK8984123.1"/>
    <property type="molecule type" value="Genomic_DNA"/>
</dbReference>
<proteinExistence type="predicted"/>
<evidence type="ECO:0000313" key="1">
    <source>
        <dbReference type="EMBL" id="KAK8984123.1"/>
    </source>
</evidence>
<sequence length="80" mass="8834">MRPVMGSLNMRSISRSETYGSCCDCCSITDATEGFTIGCGIQMETREVAFLLQDSHMKNDLKALSYLANFADNMVELITP</sequence>
<protein>
    <submittedName>
        <fullName evidence="1">Uncharacterized protein</fullName>
    </submittedName>
</protein>
<keyword evidence="2" id="KW-1185">Reference proteome</keyword>
<name>A0ABR2P740_9ROSI</name>